<evidence type="ECO:0000256" key="8">
    <source>
        <dbReference type="ARBA" id="ARBA00023136"/>
    </source>
</evidence>
<evidence type="ECO:0000256" key="4">
    <source>
        <dbReference type="ARBA" id="ARBA00016202"/>
    </source>
</evidence>
<dbReference type="SUPFAM" id="SSF89392">
    <property type="entry name" value="Prokaryotic lipoproteins and lipoprotein localization factors"/>
    <property type="match status" value="1"/>
</dbReference>
<dbReference type="CDD" id="cd16326">
    <property type="entry name" value="LolB"/>
    <property type="match status" value="1"/>
</dbReference>
<dbReference type="AlphaFoldDB" id="A0A8E3S8W6"/>
<keyword evidence="15" id="KW-1185">Reference proteome</keyword>
<evidence type="ECO:0000256" key="6">
    <source>
        <dbReference type="ARBA" id="ARBA00022729"/>
    </source>
</evidence>
<dbReference type="InterPro" id="IPR029046">
    <property type="entry name" value="LolA/LolB/LppX"/>
</dbReference>
<evidence type="ECO:0000256" key="10">
    <source>
        <dbReference type="ARBA" id="ARBA00023186"/>
    </source>
</evidence>
<keyword evidence="6" id="KW-0732">Signal</keyword>
<comment type="subcellular location">
    <subcellularLocation>
        <location evidence="1">Cell outer membrane</location>
        <topology evidence="1">Lipid-anchor</topology>
    </subcellularLocation>
</comment>
<keyword evidence="12 14" id="KW-0449">Lipoprotein</keyword>
<dbReference type="Gene3D" id="2.50.20.10">
    <property type="entry name" value="Lipoprotein localisation LolA/LolB/LppX"/>
    <property type="match status" value="1"/>
</dbReference>
<evidence type="ECO:0000313" key="15">
    <source>
        <dbReference type="Proteomes" id="UP000955338"/>
    </source>
</evidence>
<organism evidence="14 15">
    <name type="scientific">Mergibacter septicus</name>
    <dbReference type="NCBI Taxonomy" id="221402"/>
    <lineage>
        <taxon>Bacteria</taxon>
        <taxon>Pseudomonadati</taxon>
        <taxon>Pseudomonadota</taxon>
        <taxon>Gammaproteobacteria</taxon>
        <taxon>Pasteurellales</taxon>
        <taxon>Pasteurellaceae</taxon>
        <taxon>Mergibacter</taxon>
    </lineage>
</organism>
<dbReference type="EMBL" id="CP022011">
    <property type="protein sequence ID" value="QDJ15213.1"/>
    <property type="molecule type" value="Genomic_DNA"/>
</dbReference>
<dbReference type="GO" id="GO:0009279">
    <property type="term" value="C:cell outer membrane"/>
    <property type="evidence" value="ECO:0007669"/>
    <property type="project" value="UniProtKB-SubCell"/>
</dbReference>
<reference evidence="14" key="1">
    <citation type="submission" date="2017-06" db="EMBL/GenBank/DDBJ databases">
        <title>Genome sequencing of pathogenic and non-pathogenic strains within Bisgaard taxon 40.</title>
        <authorList>
            <person name="Ladner J.T."/>
            <person name="Lovett S.P."/>
            <person name="Koroleva G."/>
            <person name="Lorch J.M."/>
        </authorList>
    </citation>
    <scope>NUCLEOTIDE SEQUENCE</scope>
    <source>
        <strain evidence="14">27576-1-I1</strain>
    </source>
</reference>
<evidence type="ECO:0000256" key="9">
    <source>
        <dbReference type="ARBA" id="ARBA00023139"/>
    </source>
</evidence>
<evidence type="ECO:0000256" key="1">
    <source>
        <dbReference type="ARBA" id="ARBA00004459"/>
    </source>
</evidence>
<evidence type="ECO:0000256" key="13">
    <source>
        <dbReference type="HAMAP-Rule" id="MF_00233"/>
    </source>
</evidence>
<evidence type="ECO:0000256" key="5">
    <source>
        <dbReference type="ARBA" id="ARBA00022448"/>
    </source>
</evidence>
<evidence type="ECO:0000256" key="3">
    <source>
        <dbReference type="ARBA" id="ARBA00011245"/>
    </source>
</evidence>
<comment type="function">
    <text evidence="13">Plays a critical role in the incorporation of lipoproteins in the outer membrane after they are released by the LolA protein.</text>
</comment>
<dbReference type="InterPro" id="IPR004565">
    <property type="entry name" value="OM_lipoprot_LolB"/>
</dbReference>
<evidence type="ECO:0000256" key="12">
    <source>
        <dbReference type="ARBA" id="ARBA00023288"/>
    </source>
</evidence>
<evidence type="ECO:0000256" key="2">
    <source>
        <dbReference type="ARBA" id="ARBA00009696"/>
    </source>
</evidence>
<dbReference type="Proteomes" id="UP000955338">
    <property type="component" value="Chromosome"/>
</dbReference>
<protein>
    <recommendedName>
        <fullName evidence="4 13">Outer-membrane lipoprotein LolB</fullName>
    </recommendedName>
</protein>
<gene>
    <name evidence="13" type="primary">lolB</name>
    <name evidence="14" type="ORF">CEP48_07145</name>
</gene>
<dbReference type="GO" id="GO:0015031">
    <property type="term" value="P:protein transport"/>
    <property type="evidence" value="ECO:0007669"/>
    <property type="project" value="UniProtKB-KW"/>
</dbReference>
<keyword evidence="5 13" id="KW-0813">Transport</keyword>
<evidence type="ECO:0000313" key="14">
    <source>
        <dbReference type="EMBL" id="QDJ15213.1"/>
    </source>
</evidence>
<sequence length="227" mass="26606">MCLTPIFHTLLSYSCTLSYRISRYRTAILLITSLILTACSSQISQSIPPTQAKIDQTLAWQKHRQQLENIRAYQVNGQLGYIGKKRFSTHFNWQYHNPENYQLILSIALIGKEIRLIRTQSELTIIDDNGKSYTDRDSHRLIQRVLGFDFPLEAFPDWLKGLPQQTKNYRLTNNGLLDSFDYQLNGQQWKIKYLNYDLFVQPALPKQILIENSEQSLKILLKHWTLQ</sequence>
<name>A0A8E3S8W6_9PAST</name>
<keyword evidence="9" id="KW-0564">Palmitate</keyword>
<accession>A0A8E3S8W6</accession>
<dbReference type="GO" id="GO:0044874">
    <property type="term" value="P:lipoprotein localization to outer membrane"/>
    <property type="evidence" value="ECO:0007669"/>
    <property type="project" value="UniProtKB-UniRule"/>
</dbReference>
<dbReference type="RefSeq" id="WP_261920272.1">
    <property type="nucleotide sequence ID" value="NZ_CP022011.1"/>
</dbReference>
<keyword evidence="11 13" id="KW-0998">Cell outer membrane</keyword>
<comment type="subunit">
    <text evidence="3 13">Monomer.</text>
</comment>
<keyword evidence="7 13" id="KW-0653">Protein transport</keyword>
<dbReference type="Pfam" id="PF03550">
    <property type="entry name" value="LolB"/>
    <property type="match status" value="1"/>
</dbReference>
<keyword evidence="10 13" id="KW-0143">Chaperone</keyword>
<keyword evidence="8 13" id="KW-0472">Membrane</keyword>
<dbReference type="NCBIfam" id="TIGR00548">
    <property type="entry name" value="lolB"/>
    <property type="match status" value="1"/>
</dbReference>
<dbReference type="HAMAP" id="MF_00233">
    <property type="entry name" value="LolB"/>
    <property type="match status" value="1"/>
</dbReference>
<proteinExistence type="inferred from homology"/>
<comment type="similarity">
    <text evidence="2 13">Belongs to the LolB family.</text>
</comment>
<evidence type="ECO:0000256" key="7">
    <source>
        <dbReference type="ARBA" id="ARBA00022927"/>
    </source>
</evidence>
<evidence type="ECO:0000256" key="11">
    <source>
        <dbReference type="ARBA" id="ARBA00023237"/>
    </source>
</evidence>